<keyword evidence="3" id="KW-1185">Reference proteome</keyword>
<comment type="caution">
    <text evidence="2">The sequence shown here is derived from an EMBL/GenBank/DDBJ whole genome shotgun (WGS) entry which is preliminary data.</text>
</comment>
<feature type="signal peptide" evidence="1">
    <location>
        <begin position="1"/>
        <end position="24"/>
    </location>
</feature>
<keyword evidence="1" id="KW-0732">Signal</keyword>
<dbReference type="EMBL" id="QKRW01000048">
    <property type="protein sequence ID" value="RAL59791.1"/>
    <property type="molecule type" value="Genomic_DNA"/>
</dbReference>
<dbReference type="OrthoDB" id="10400765at2759"/>
<organism evidence="2 3">
    <name type="scientific">Monilinia fructigena</name>
    <dbReference type="NCBI Taxonomy" id="38457"/>
    <lineage>
        <taxon>Eukaryota</taxon>
        <taxon>Fungi</taxon>
        <taxon>Dikarya</taxon>
        <taxon>Ascomycota</taxon>
        <taxon>Pezizomycotina</taxon>
        <taxon>Leotiomycetes</taxon>
        <taxon>Helotiales</taxon>
        <taxon>Sclerotiniaceae</taxon>
        <taxon>Monilinia</taxon>
    </lineage>
</organism>
<protein>
    <submittedName>
        <fullName evidence="2">Uncharacterized protein</fullName>
    </submittedName>
</protein>
<dbReference type="AlphaFoldDB" id="A0A395IHX9"/>
<sequence length="72" mass="8206">MIQQVERPVTYISALVLLCSLVLQKERNPDTSTANALLNSHICISAHLCYYIFRRLEWPSDSSPESPEKKSN</sequence>
<evidence type="ECO:0000313" key="2">
    <source>
        <dbReference type="EMBL" id="RAL59791.1"/>
    </source>
</evidence>
<evidence type="ECO:0000256" key="1">
    <source>
        <dbReference type="SAM" id="SignalP"/>
    </source>
</evidence>
<proteinExistence type="predicted"/>
<feature type="chain" id="PRO_5017261224" evidence="1">
    <location>
        <begin position="25"/>
        <end position="72"/>
    </location>
</feature>
<name>A0A395IHX9_9HELO</name>
<dbReference type="Proteomes" id="UP000249056">
    <property type="component" value="Unassembled WGS sequence"/>
</dbReference>
<reference evidence="2 3" key="1">
    <citation type="submission" date="2018-06" db="EMBL/GenBank/DDBJ databases">
        <title>Genome Sequence of the Brown Rot Fungal Pathogen Monilinia fructigena.</title>
        <authorList>
            <person name="Landi L."/>
            <person name="De Miccolis Angelini R.M."/>
            <person name="Pollastro S."/>
            <person name="Abate D."/>
            <person name="Faretra F."/>
            <person name="Romanazzi G."/>
        </authorList>
    </citation>
    <scope>NUCLEOTIDE SEQUENCE [LARGE SCALE GENOMIC DNA]</scope>
    <source>
        <strain evidence="2 3">Mfrg269</strain>
    </source>
</reference>
<accession>A0A395IHX9</accession>
<gene>
    <name evidence="2" type="ORF">DID88_000420</name>
</gene>
<evidence type="ECO:0000313" key="3">
    <source>
        <dbReference type="Proteomes" id="UP000249056"/>
    </source>
</evidence>